<sequence>MKIKQYTGLGVSLVLMAALVFLPSYFKSKSETELAQQSYQKKCLVAEGCRLMTGDRHIELNIKPSSLPKLEPLDIEVRLEGVPADKVTMEFFGRDMPMGLAPFPLYKQPSLLGPSIYSGIGNLAFCTVDKKMTWLARLVIESDSVVTTVVFELES</sequence>
<keyword evidence="1" id="KW-1133">Transmembrane helix</keyword>
<protein>
    <recommendedName>
        <fullName evidence="4">YtkA-like domain-containing protein</fullName>
    </recommendedName>
</protein>
<keyword evidence="1" id="KW-0472">Membrane</keyword>
<dbReference type="RefSeq" id="WP_034833861.1">
    <property type="nucleotide sequence ID" value="NZ_JOKH01000001.1"/>
</dbReference>
<gene>
    <name evidence="2" type="ORF">GZ78_08070</name>
</gene>
<reference evidence="2 3" key="1">
    <citation type="submission" date="2014-06" db="EMBL/GenBank/DDBJ databases">
        <title>Whole Genome Sequences of Three Symbiotic Endozoicomonas Bacteria.</title>
        <authorList>
            <person name="Neave M.J."/>
            <person name="Apprill A."/>
            <person name="Voolstra C.R."/>
        </authorList>
    </citation>
    <scope>NUCLEOTIDE SEQUENCE [LARGE SCALE GENOMIC DNA]</scope>
    <source>
        <strain evidence="2 3">DSM 25634</strain>
    </source>
</reference>
<dbReference type="AlphaFoldDB" id="A0A081NMY1"/>
<evidence type="ECO:0000313" key="3">
    <source>
        <dbReference type="Proteomes" id="UP000028073"/>
    </source>
</evidence>
<dbReference type="STRING" id="1137799.GZ78_08070"/>
<feature type="transmembrane region" description="Helical" evidence="1">
    <location>
        <begin position="6"/>
        <end position="26"/>
    </location>
</feature>
<evidence type="ECO:0008006" key="4">
    <source>
        <dbReference type="Google" id="ProtNLM"/>
    </source>
</evidence>
<accession>A0A081NMY1</accession>
<dbReference type="EMBL" id="JOKH01000001">
    <property type="protein sequence ID" value="KEQ19804.1"/>
    <property type="molecule type" value="Genomic_DNA"/>
</dbReference>
<evidence type="ECO:0000313" key="2">
    <source>
        <dbReference type="EMBL" id="KEQ19804.1"/>
    </source>
</evidence>
<keyword evidence="3" id="KW-1185">Reference proteome</keyword>
<dbReference type="OrthoDB" id="5917490at2"/>
<name>A0A081NMY1_9GAMM</name>
<proteinExistence type="predicted"/>
<comment type="caution">
    <text evidence="2">The sequence shown here is derived from an EMBL/GenBank/DDBJ whole genome shotgun (WGS) entry which is preliminary data.</text>
</comment>
<organism evidence="2 3">
    <name type="scientific">Endozoicomonas numazuensis</name>
    <dbReference type="NCBI Taxonomy" id="1137799"/>
    <lineage>
        <taxon>Bacteria</taxon>
        <taxon>Pseudomonadati</taxon>
        <taxon>Pseudomonadota</taxon>
        <taxon>Gammaproteobacteria</taxon>
        <taxon>Oceanospirillales</taxon>
        <taxon>Endozoicomonadaceae</taxon>
        <taxon>Endozoicomonas</taxon>
    </lineage>
</organism>
<evidence type="ECO:0000256" key="1">
    <source>
        <dbReference type="SAM" id="Phobius"/>
    </source>
</evidence>
<dbReference type="Proteomes" id="UP000028073">
    <property type="component" value="Unassembled WGS sequence"/>
</dbReference>
<keyword evidence="1" id="KW-0812">Transmembrane</keyword>